<sequence length="47" mass="5274">MTNWTRYINSDACFGCFGGSDEIVFEEILSVLVGVKVDLVELEFEVV</sequence>
<comment type="caution">
    <text evidence="1">The sequence shown here is derived from an EMBL/GenBank/DDBJ whole genome shotgun (WGS) entry which is preliminary data.</text>
</comment>
<feature type="non-terminal residue" evidence="1">
    <location>
        <position position="47"/>
    </location>
</feature>
<keyword evidence="2" id="KW-1185">Reference proteome</keyword>
<organism evidence="1 2">
    <name type="scientific">Gigaspora margarita</name>
    <dbReference type="NCBI Taxonomy" id="4874"/>
    <lineage>
        <taxon>Eukaryota</taxon>
        <taxon>Fungi</taxon>
        <taxon>Fungi incertae sedis</taxon>
        <taxon>Mucoromycota</taxon>
        <taxon>Glomeromycotina</taxon>
        <taxon>Glomeromycetes</taxon>
        <taxon>Diversisporales</taxon>
        <taxon>Gigasporaceae</taxon>
        <taxon>Gigaspora</taxon>
    </lineage>
</organism>
<dbReference type="EMBL" id="CAJVQB010164623">
    <property type="protein sequence ID" value="CAG8856855.1"/>
    <property type="molecule type" value="Genomic_DNA"/>
</dbReference>
<protein>
    <submittedName>
        <fullName evidence="1">4374_t:CDS:1</fullName>
    </submittedName>
</protein>
<name>A0ABN7XQ64_GIGMA</name>
<proteinExistence type="predicted"/>
<accession>A0ABN7XQ64</accession>
<reference evidence="1 2" key="1">
    <citation type="submission" date="2021-06" db="EMBL/GenBank/DDBJ databases">
        <authorList>
            <person name="Kallberg Y."/>
            <person name="Tangrot J."/>
            <person name="Rosling A."/>
        </authorList>
    </citation>
    <scope>NUCLEOTIDE SEQUENCE [LARGE SCALE GENOMIC DNA]</scope>
    <source>
        <strain evidence="1 2">120-4 pot B 10/14</strain>
    </source>
</reference>
<dbReference type="Proteomes" id="UP000789901">
    <property type="component" value="Unassembled WGS sequence"/>
</dbReference>
<evidence type="ECO:0000313" key="2">
    <source>
        <dbReference type="Proteomes" id="UP000789901"/>
    </source>
</evidence>
<gene>
    <name evidence="1" type="ORF">GMARGA_LOCUS45676</name>
</gene>
<evidence type="ECO:0000313" key="1">
    <source>
        <dbReference type="EMBL" id="CAG8856855.1"/>
    </source>
</evidence>